<accession>A0ABR7IC49</accession>
<sequence length="432" mass="47232">MTLLIKNGRVIDPATRTDKQMDILVEDDRIAKRAEKIDTKADKTINAKGCYVMPGFIDMHVHLRDPGQEEKETVVTGSRAAARGGFTTILAMPNTKPVVDNADVVNYVHNKAKNLGLVHVLQIGAVTRGQKGEELAAIEEMAAAGSPAISEDGKSVMNAKLLRDAMKITQKLDIPVLSHCEDKNLVDGGVVNADANAKREGLRGITNSVEDVIIARDIMIAKDTGAALHLCHCSTKSSVMMVQMAKEQGVRVTAEVCPHHFTLTSDDMIPKDTNYKMNPPLRTKEDVEELKRGLKEDIMDVIATDHAPHTADEKNNSMEKAPFGIVGLETAAALTHTELVLKDYLTPMQMAEKMSCNPAKILGLDAGSLEEGKPADIVIFDPKKTYKIDKNKFWSKGRNTPFDGREVTGAVLTTIVEGKIAYDIKMDHEITK</sequence>
<dbReference type="CDD" id="cd01317">
    <property type="entry name" value="DHOase_IIa"/>
    <property type="match status" value="1"/>
</dbReference>
<dbReference type="PROSITE" id="PS00482">
    <property type="entry name" value="DIHYDROOROTASE_1"/>
    <property type="match status" value="1"/>
</dbReference>
<keyword evidence="6" id="KW-0862">Zinc</keyword>
<dbReference type="InterPro" id="IPR004722">
    <property type="entry name" value="DHOase"/>
</dbReference>
<feature type="binding site" evidence="6">
    <location>
        <position position="232"/>
    </location>
    <ligand>
        <name>Zn(2+)</name>
        <dbReference type="ChEBI" id="CHEBI:29105"/>
        <label>2</label>
    </ligand>
</feature>
<dbReference type="SUPFAM" id="SSF51556">
    <property type="entry name" value="Metallo-dependent hydrolases"/>
    <property type="match status" value="1"/>
</dbReference>
<dbReference type="PANTHER" id="PTHR43668">
    <property type="entry name" value="ALLANTOINASE"/>
    <property type="match status" value="1"/>
</dbReference>
<feature type="binding site" evidence="6">
    <location>
        <begin position="323"/>
        <end position="324"/>
    </location>
    <ligand>
        <name>substrate</name>
    </ligand>
</feature>
<protein>
    <recommendedName>
        <fullName evidence="6">Dihydroorotase</fullName>
        <shortName evidence="6">DHOase</shortName>
        <ecNumber evidence="6">3.5.2.3</ecNumber>
    </recommendedName>
</protein>
<feature type="binding site" evidence="6">
    <location>
        <position position="94"/>
    </location>
    <ligand>
        <name>substrate</name>
    </ligand>
</feature>
<dbReference type="EMBL" id="JACOQH010000008">
    <property type="protein sequence ID" value="MBC5754518.1"/>
    <property type="molecule type" value="Genomic_DNA"/>
</dbReference>
<evidence type="ECO:0000256" key="3">
    <source>
        <dbReference type="ARBA" id="ARBA00022723"/>
    </source>
</evidence>
<dbReference type="SUPFAM" id="SSF51338">
    <property type="entry name" value="Composite domain of metallo-dependent hydrolases"/>
    <property type="match status" value="1"/>
</dbReference>
<comment type="function">
    <text evidence="1 6">Catalyzes the reversible cyclization of carbamoyl aspartate to dihydroorotate.</text>
</comment>
<evidence type="ECO:0000259" key="7">
    <source>
        <dbReference type="Pfam" id="PF12890"/>
    </source>
</evidence>
<name>A0ABR7IC49_9FIRM</name>
<evidence type="ECO:0000256" key="5">
    <source>
        <dbReference type="ARBA" id="ARBA00022975"/>
    </source>
</evidence>
<evidence type="ECO:0000256" key="2">
    <source>
        <dbReference type="ARBA" id="ARBA00010286"/>
    </source>
</evidence>
<dbReference type="InterPro" id="IPR050138">
    <property type="entry name" value="DHOase/Allantoinase_Hydrolase"/>
</dbReference>
<evidence type="ECO:0000256" key="1">
    <source>
        <dbReference type="ARBA" id="ARBA00002368"/>
    </source>
</evidence>
<keyword evidence="5 6" id="KW-0665">Pyrimidine biosynthesis</keyword>
<feature type="binding site" evidence="6">
    <location>
        <position position="152"/>
    </location>
    <ligand>
        <name>Zn(2+)</name>
        <dbReference type="ChEBI" id="CHEBI:29105"/>
        <label>2</label>
    </ligand>
</feature>
<organism evidence="8 9">
    <name type="scientific">Roseburia yibonii</name>
    <dbReference type="NCBI Taxonomy" id="2763063"/>
    <lineage>
        <taxon>Bacteria</taxon>
        <taxon>Bacillati</taxon>
        <taxon>Bacillota</taxon>
        <taxon>Clostridia</taxon>
        <taxon>Lachnospirales</taxon>
        <taxon>Lachnospiraceae</taxon>
        <taxon>Roseburia</taxon>
    </lineage>
</organism>
<evidence type="ECO:0000313" key="8">
    <source>
        <dbReference type="EMBL" id="MBC5754518.1"/>
    </source>
</evidence>
<feature type="domain" description="Dihydroorotase catalytic" evidence="7">
    <location>
        <begin position="52"/>
        <end position="237"/>
    </location>
</feature>
<feature type="binding site" evidence="6">
    <location>
        <position position="152"/>
    </location>
    <ligand>
        <name>Zn(2+)</name>
        <dbReference type="ChEBI" id="CHEBI:29105"/>
        <label>1</label>
    </ligand>
</feature>
<keyword evidence="9" id="KW-1185">Reference proteome</keyword>
<dbReference type="RefSeq" id="WP_022514513.1">
    <property type="nucleotide sequence ID" value="NZ_JACOQH010000008.1"/>
</dbReference>
<comment type="similarity">
    <text evidence="2 6">Belongs to the metallo-dependent hydrolases superfamily. DHOase family. Class I DHOase subfamily.</text>
</comment>
<keyword evidence="4 6" id="KW-0378">Hydrolase</keyword>
<dbReference type="InterPro" id="IPR011059">
    <property type="entry name" value="Metal-dep_hydrolase_composite"/>
</dbReference>
<dbReference type="EC" id="3.5.2.3" evidence="6"/>
<feature type="binding site" evidence="6">
    <location>
        <position position="60"/>
    </location>
    <ligand>
        <name>Zn(2+)</name>
        <dbReference type="ChEBI" id="CHEBI:29105"/>
        <label>1</label>
    </ligand>
</feature>
<dbReference type="Pfam" id="PF12890">
    <property type="entry name" value="DHOase"/>
    <property type="match status" value="1"/>
</dbReference>
<feature type="binding site" evidence="6">
    <location>
        <position position="278"/>
    </location>
    <ligand>
        <name>substrate</name>
    </ligand>
</feature>
<feature type="binding site" evidence="6">
    <location>
        <position position="309"/>
    </location>
    <ligand>
        <name>substrate</name>
    </ligand>
</feature>
<dbReference type="PANTHER" id="PTHR43668:SF2">
    <property type="entry name" value="ALLANTOINASE"/>
    <property type="match status" value="1"/>
</dbReference>
<dbReference type="InterPro" id="IPR002195">
    <property type="entry name" value="Dihydroorotase_CS"/>
</dbReference>
<comment type="cofactor">
    <cofactor evidence="6">
        <name>Zn(2+)</name>
        <dbReference type="ChEBI" id="CHEBI:29105"/>
    </cofactor>
    <text evidence="6">Binds 2 Zn(2+) ions per subunit.</text>
</comment>
<comment type="catalytic activity">
    <reaction evidence="6">
        <text>(S)-dihydroorotate + H2O = N-carbamoyl-L-aspartate + H(+)</text>
        <dbReference type="Rhea" id="RHEA:24296"/>
        <dbReference type="ChEBI" id="CHEBI:15377"/>
        <dbReference type="ChEBI" id="CHEBI:15378"/>
        <dbReference type="ChEBI" id="CHEBI:30864"/>
        <dbReference type="ChEBI" id="CHEBI:32814"/>
        <dbReference type="EC" id="3.5.2.3"/>
    </reaction>
</comment>
<feature type="binding site" evidence="6">
    <location>
        <position position="179"/>
    </location>
    <ligand>
        <name>Zn(2+)</name>
        <dbReference type="ChEBI" id="CHEBI:29105"/>
        <label>2</label>
    </ligand>
</feature>
<reference evidence="8 9" key="1">
    <citation type="submission" date="2020-08" db="EMBL/GenBank/DDBJ databases">
        <title>Genome public.</title>
        <authorList>
            <person name="Liu C."/>
            <person name="Sun Q."/>
        </authorList>
    </citation>
    <scope>NUCLEOTIDE SEQUENCE [LARGE SCALE GENOMIC DNA]</scope>
    <source>
        <strain evidence="8 9">BX0805</strain>
    </source>
</reference>
<evidence type="ECO:0000256" key="4">
    <source>
        <dbReference type="ARBA" id="ARBA00022801"/>
    </source>
</evidence>
<comment type="caution">
    <text evidence="8">The sequence shown here is derived from an EMBL/GenBank/DDBJ whole genome shotgun (WGS) entry which is preliminary data.</text>
</comment>
<dbReference type="Gene3D" id="3.20.20.140">
    <property type="entry name" value="Metal-dependent hydrolases"/>
    <property type="match status" value="1"/>
</dbReference>
<comment type="pathway">
    <text evidence="6">Pyrimidine metabolism; UMP biosynthesis via de novo pathway; (S)-dihydroorotate from bicarbonate: step 3/3.</text>
</comment>
<gene>
    <name evidence="6" type="primary">pyrC</name>
    <name evidence="8" type="ORF">H8Z76_10920</name>
</gene>
<dbReference type="InterPro" id="IPR024403">
    <property type="entry name" value="DHOase_cat"/>
</dbReference>
<dbReference type="HAMAP" id="MF_00220_B">
    <property type="entry name" value="PyrC_classI_B"/>
    <property type="match status" value="1"/>
</dbReference>
<feature type="binding site" evidence="6">
    <location>
        <position position="305"/>
    </location>
    <ligand>
        <name>Zn(2+)</name>
        <dbReference type="ChEBI" id="CHEBI:29105"/>
        <label>1</label>
    </ligand>
</feature>
<dbReference type="Gene3D" id="2.30.40.10">
    <property type="entry name" value="Urease, subunit C, domain 1"/>
    <property type="match status" value="1"/>
</dbReference>
<dbReference type="NCBIfam" id="TIGR00857">
    <property type="entry name" value="pyrC_multi"/>
    <property type="match status" value="1"/>
</dbReference>
<evidence type="ECO:0000256" key="6">
    <source>
        <dbReference type="HAMAP-Rule" id="MF_00220"/>
    </source>
</evidence>
<dbReference type="InterPro" id="IPR032466">
    <property type="entry name" value="Metal_Hydrolase"/>
</dbReference>
<evidence type="ECO:0000313" key="9">
    <source>
        <dbReference type="Proteomes" id="UP000621540"/>
    </source>
</evidence>
<proteinExistence type="inferred from homology"/>
<dbReference type="PROSITE" id="PS00483">
    <property type="entry name" value="DIHYDROOROTASE_2"/>
    <property type="match status" value="1"/>
</dbReference>
<feature type="binding site" evidence="6">
    <location>
        <position position="62"/>
    </location>
    <ligand>
        <name>Zn(2+)</name>
        <dbReference type="ChEBI" id="CHEBI:29105"/>
        <label>1</label>
    </ligand>
</feature>
<feature type="binding site" evidence="6">
    <location>
        <begin position="62"/>
        <end position="64"/>
    </location>
    <ligand>
        <name>substrate</name>
    </ligand>
</feature>
<dbReference type="Proteomes" id="UP000621540">
    <property type="component" value="Unassembled WGS sequence"/>
</dbReference>
<keyword evidence="3 6" id="KW-0479">Metal-binding</keyword>
<feature type="active site" evidence="6">
    <location>
        <position position="305"/>
    </location>
</feature>